<evidence type="ECO:0000313" key="3">
    <source>
        <dbReference type="Proteomes" id="UP001234178"/>
    </source>
</evidence>
<dbReference type="EMBL" id="JAOYFB010000002">
    <property type="protein sequence ID" value="KAK4008668.1"/>
    <property type="molecule type" value="Genomic_DNA"/>
</dbReference>
<accession>A0ABQ9Z6Z1</accession>
<feature type="region of interest" description="Disordered" evidence="1">
    <location>
        <begin position="46"/>
        <end position="116"/>
    </location>
</feature>
<name>A0ABQ9Z6Z1_9CRUS</name>
<reference evidence="2 3" key="1">
    <citation type="journal article" date="2023" name="Nucleic Acids Res.">
        <title>The hologenome of Daphnia magna reveals possible DNA methylation and microbiome-mediated evolution of the host genome.</title>
        <authorList>
            <person name="Chaturvedi A."/>
            <person name="Li X."/>
            <person name="Dhandapani V."/>
            <person name="Marshall H."/>
            <person name="Kissane S."/>
            <person name="Cuenca-Cambronero M."/>
            <person name="Asole G."/>
            <person name="Calvet F."/>
            <person name="Ruiz-Romero M."/>
            <person name="Marangio P."/>
            <person name="Guigo R."/>
            <person name="Rago D."/>
            <person name="Mirbahai L."/>
            <person name="Eastwood N."/>
            <person name="Colbourne J.K."/>
            <person name="Zhou J."/>
            <person name="Mallon E."/>
            <person name="Orsini L."/>
        </authorList>
    </citation>
    <scope>NUCLEOTIDE SEQUENCE [LARGE SCALE GENOMIC DNA]</scope>
    <source>
        <strain evidence="2">LRV0_1</strain>
    </source>
</reference>
<keyword evidence="3" id="KW-1185">Reference proteome</keyword>
<feature type="compositionally biased region" description="Polar residues" evidence="1">
    <location>
        <begin position="78"/>
        <end position="90"/>
    </location>
</feature>
<evidence type="ECO:0000256" key="1">
    <source>
        <dbReference type="SAM" id="MobiDB-lite"/>
    </source>
</evidence>
<gene>
    <name evidence="2" type="ORF">OUZ56_013801</name>
</gene>
<protein>
    <submittedName>
        <fullName evidence="2">Uncharacterized protein</fullName>
    </submittedName>
</protein>
<organism evidence="2 3">
    <name type="scientific">Daphnia magna</name>
    <dbReference type="NCBI Taxonomy" id="35525"/>
    <lineage>
        <taxon>Eukaryota</taxon>
        <taxon>Metazoa</taxon>
        <taxon>Ecdysozoa</taxon>
        <taxon>Arthropoda</taxon>
        <taxon>Crustacea</taxon>
        <taxon>Branchiopoda</taxon>
        <taxon>Diplostraca</taxon>
        <taxon>Cladocera</taxon>
        <taxon>Anomopoda</taxon>
        <taxon>Daphniidae</taxon>
        <taxon>Daphnia</taxon>
    </lineage>
</organism>
<evidence type="ECO:0000313" key="2">
    <source>
        <dbReference type="EMBL" id="KAK4008668.1"/>
    </source>
</evidence>
<proteinExistence type="predicted"/>
<sequence length="116" mass="12883">MAPCCNKHNNTTAAWTADAHQTDQARLNEPQYSFTCEKERPATYTIRNDYSPPAASAGDQRPFALPPPTIPKRARATHSLSDNQEFPSNSRHLKKQEAALRAGARRTSIVDDYSAL</sequence>
<dbReference type="Proteomes" id="UP001234178">
    <property type="component" value="Unassembled WGS sequence"/>
</dbReference>
<comment type="caution">
    <text evidence="2">The sequence shown here is derived from an EMBL/GenBank/DDBJ whole genome shotgun (WGS) entry which is preliminary data.</text>
</comment>